<evidence type="ECO:0000313" key="3">
    <source>
        <dbReference type="EMBL" id="QRI55394.1"/>
    </source>
</evidence>
<reference evidence="3 4" key="1">
    <citation type="journal article" date="2014" name="J. Infect. Dis.">
        <title>Molecular characterization of a novel botulinum neurotoxin type H gene.</title>
        <authorList>
            <person name="Dover N."/>
            <person name="Barash J.R."/>
            <person name="Hill K.K."/>
            <person name="Xie G."/>
            <person name="Arnon S.S."/>
        </authorList>
    </citation>
    <scope>NUCLEOTIDE SEQUENCE [LARGE SCALE GENOMIC DNA]</scope>
    <source>
        <strain evidence="3 4">IBCA10-7060</strain>
    </source>
</reference>
<keyword evidence="1" id="KW-0233">DNA recombination</keyword>
<dbReference type="EMBL" id="CP069280">
    <property type="protein sequence ID" value="QRI55394.1"/>
    <property type="molecule type" value="Genomic_DNA"/>
</dbReference>
<sequence length="131" mass="15744">MNIIKFHEYRDYIVINLIMDTGMKLSETLHLTINNVNFSIRTIFIPAEINKGRKDRVVFYGNTMSELLHRWIRFKDTYQETELLFPTHRTNTILRSYDSTDSITFTEDLFHQQFYLVKVKQRLRLLILANP</sequence>
<feature type="domain" description="Tyr recombinase" evidence="2">
    <location>
        <begin position="1"/>
        <end position="131"/>
    </location>
</feature>
<proteinExistence type="predicted"/>
<organism evidence="3 4">
    <name type="scientific">Clostridium botulinum</name>
    <dbReference type="NCBI Taxonomy" id="1491"/>
    <lineage>
        <taxon>Bacteria</taxon>
        <taxon>Bacillati</taxon>
        <taxon>Bacillota</taxon>
        <taxon>Clostridia</taxon>
        <taxon>Eubacteriales</taxon>
        <taxon>Clostridiaceae</taxon>
        <taxon>Clostridium</taxon>
    </lineage>
</organism>
<evidence type="ECO:0000259" key="2">
    <source>
        <dbReference type="PROSITE" id="PS51898"/>
    </source>
</evidence>
<protein>
    <submittedName>
        <fullName evidence="3">Tyrosine-type recombinase/integrase</fullName>
    </submittedName>
</protein>
<dbReference type="CDD" id="cd00397">
    <property type="entry name" value="DNA_BRE_C"/>
    <property type="match status" value="1"/>
</dbReference>
<accession>A0ABD7CVD8</accession>
<evidence type="ECO:0000256" key="1">
    <source>
        <dbReference type="ARBA" id="ARBA00023172"/>
    </source>
</evidence>
<dbReference type="AlphaFoldDB" id="A0ABD7CVD8"/>
<dbReference type="Pfam" id="PF00589">
    <property type="entry name" value="Phage_integrase"/>
    <property type="match status" value="1"/>
</dbReference>
<dbReference type="Proteomes" id="UP000663464">
    <property type="component" value="Chromosome"/>
</dbReference>
<dbReference type="PROSITE" id="PS51898">
    <property type="entry name" value="TYR_RECOMBINASE"/>
    <property type="match status" value="1"/>
</dbReference>
<dbReference type="Gene3D" id="1.10.443.10">
    <property type="entry name" value="Intergrase catalytic core"/>
    <property type="match status" value="1"/>
</dbReference>
<dbReference type="GO" id="GO:0006310">
    <property type="term" value="P:DNA recombination"/>
    <property type="evidence" value="ECO:0007669"/>
    <property type="project" value="UniProtKB-KW"/>
</dbReference>
<name>A0ABD7CVD8_CLOBO</name>
<dbReference type="InterPro" id="IPR002104">
    <property type="entry name" value="Integrase_catalytic"/>
</dbReference>
<evidence type="ECO:0000313" key="4">
    <source>
        <dbReference type="Proteomes" id="UP000663464"/>
    </source>
</evidence>
<dbReference type="InterPro" id="IPR013762">
    <property type="entry name" value="Integrase-like_cat_sf"/>
</dbReference>
<gene>
    <name evidence="3" type="ORF">JQS73_09680</name>
</gene>
<dbReference type="InterPro" id="IPR011010">
    <property type="entry name" value="DNA_brk_join_enz"/>
</dbReference>
<dbReference type="SUPFAM" id="SSF56349">
    <property type="entry name" value="DNA breaking-rejoining enzymes"/>
    <property type="match status" value="1"/>
</dbReference>